<dbReference type="CDD" id="cd08071">
    <property type="entry name" value="MPN_DUF2466"/>
    <property type="match status" value="1"/>
</dbReference>
<keyword evidence="4" id="KW-0862">Zinc</keyword>
<dbReference type="PANTHER" id="PTHR30471">
    <property type="entry name" value="DNA REPAIR PROTEIN RADC"/>
    <property type="match status" value="1"/>
</dbReference>
<evidence type="ECO:0000313" key="7">
    <source>
        <dbReference type="EMBL" id="KPW23716.1"/>
    </source>
</evidence>
<dbReference type="SUPFAM" id="SSF102712">
    <property type="entry name" value="JAB1/MPN domain"/>
    <property type="match status" value="1"/>
</dbReference>
<keyword evidence="1" id="KW-0645">Protease</keyword>
<dbReference type="InterPro" id="IPR020891">
    <property type="entry name" value="UPF0758_CS"/>
</dbReference>
<dbReference type="Proteomes" id="UP000050297">
    <property type="component" value="Unassembled WGS sequence"/>
</dbReference>
<proteinExistence type="predicted"/>
<evidence type="ECO:0000256" key="4">
    <source>
        <dbReference type="ARBA" id="ARBA00022833"/>
    </source>
</evidence>
<dbReference type="GO" id="GO:0008237">
    <property type="term" value="F:metallopeptidase activity"/>
    <property type="evidence" value="ECO:0007669"/>
    <property type="project" value="UniProtKB-KW"/>
</dbReference>
<comment type="caution">
    <text evidence="7">The sequence shown here is derived from an EMBL/GenBank/DDBJ whole genome shotgun (WGS) entry which is preliminary data.</text>
</comment>
<name>A0A0L8IQ56_PSESX</name>
<dbReference type="Pfam" id="PF04002">
    <property type="entry name" value="RadC"/>
    <property type="match status" value="1"/>
</dbReference>
<evidence type="ECO:0000256" key="1">
    <source>
        <dbReference type="ARBA" id="ARBA00022670"/>
    </source>
</evidence>
<evidence type="ECO:0000256" key="5">
    <source>
        <dbReference type="ARBA" id="ARBA00023049"/>
    </source>
</evidence>
<evidence type="ECO:0000256" key="2">
    <source>
        <dbReference type="ARBA" id="ARBA00022723"/>
    </source>
</evidence>
<keyword evidence="5" id="KW-0482">Metalloprotease</keyword>
<dbReference type="InterPro" id="IPR025657">
    <property type="entry name" value="RadC_JAB"/>
</dbReference>
<dbReference type="InterPro" id="IPR001405">
    <property type="entry name" value="UPF0758"/>
</dbReference>
<keyword evidence="3" id="KW-0378">Hydrolase</keyword>
<accession>A0A0L8IQ56</accession>
<protein>
    <submittedName>
        <fullName evidence="7">DNA repair protein RadC</fullName>
    </submittedName>
</protein>
<dbReference type="AlphaFoldDB" id="A0A0L8IQ56"/>
<gene>
    <name evidence="7" type="ORF">ALO91_102929</name>
</gene>
<evidence type="ECO:0000259" key="6">
    <source>
        <dbReference type="PROSITE" id="PS50249"/>
    </source>
</evidence>
<reference evidence="7 8" key="1">
    <citation type="submission" date="2015-09" db="EMBL/GenBank/DDBJ databases">
        <title>Genome announcement of multiple Pseudomonas syringae strains.</title>
        <authorList>
            <person name="Thakur S."/>
            <person name="Wang P.W."/>
            <person name="Gong Y."/>
            <person name="Weir B.S."/>
            <person name="Guttman D.S."/>
        </authorList>
    </citation>
    <scope>NUCLEOTIDE SEQUENCE [LARGE SCALE GENOMIC DNA]</scope>
    <source>
        <strain evidence="7 8">ICMP2802</strain>
    </source>
</reference>
<dbReference type="PANTHER" id="PTHR30471:SF3">
    <property type="entry name" value="UPF0758 PROTEIN YEES-RELATED"/>
    <property type="match status" value="1"/>
</dbReference>
<feature type="domain" description="MPN" evidence="6">
    <location>
        <begin position="40"/>
        <end position="162"/>
    </location>
</feature>
<dbReference type="NCBIfam" id="TIGR00608">
    <property type="entry name" value="radc"/>
    <property type="match status" value="1"/>
</dbReference>
<evidence type="ECO:0000313" key="8">
    <source>
        <dbReference type="Proteomes" id="UP000050297"/>
    </source>
</evidence>
<sequence length="162" mass="17818">MHAPLTLIDGTDVTRRGAEDQMIAEALNLLDRRYFTRGECLFSPTAVADYLKLQLAGHHQEVFAMVCLDARHRTLSFEKVFFGSIDSASVYPREIVIRALACNAAAVIFAHNHPSGCAEPSQADRNLTAQLKNALALVEVRVLDHFVVGEGKPVSLAEMGWL</sequence>
<dbReference type="RefSeq" id="WP_004407596.1">
    <property type="nucleotide sequence ID" value="NZ_LGAR01000114.1"/>
</dbReference>
<dbReference type="InterPro" id="IPR037518">
    <property type="entry name" value="MPN"/>
</dbReference>
<keyword evidence="2" id="KW-0479">Metal-binding</keyword>
<dbReference type="PROSITE" id="PS01302">
    <property type="entry name" value="UPF0758"/>
    <property type="match status" value="1"/>
</dbReference>
<evidence type="ECO:0000256" key="3">
    <source>
        <dbReference type="ARBA" id="ARBA00022801"/>
    </source>
</evidence>
<dbReference type="Gene3D" id="3.40.140.10">
    <property type="entry name" value="Cytidine Deaminase, domain 2"/>
    <property type="match status" value="1"/>
</dbReference>
<dbReference type="EMBL" id="LJPM01000142">
    <property type="protein sequence ID" value="KPW23716.1"/>
    <property type="molecule type" value="Genomic_DNA"/>
</dbReference>
<dbReference type="GO" id="GO:0046872">
    <property type="term" value="F:metal ion binding"/>
    <property type="evidence" value="ECO:0007669"/>
    <property type="project" value="UniProtKB-KW"/>
</dbReference>
<dbReference type="PATRIC" id="fig|199198.4.peg.2469"/>
<dbReference type="GO" id="GO:0006508">
    <property type="term" value="P:proteolysis"/>
    <property type="evidence" value="ECO:0007669"/>
    <property type="project" value="UniProtKB-KW"/>
</dbReference>
<dbReference type="PROSITE" id="PS50249">
    <property type="entry name" value="MPN"/>
    <property type="match status" value="1"/>
</dbReference>
<organism evidence="7 8">
    <name type="scientific">Pseudomonas syringae pv. aceris</name>
    <dbReference type="NCBI Taxonomy" id="199198"/>
    <lineage>
        <taxon>Bacteria</taxon>
        <taxon>Pseudomonadati</taxon>
        <taxon>Pseudomonadota</taxon>
        <taxon>Gammaproteobacteria</taxon>
        <taxon>Pseudomonadales</taxon>
        <taxon>Pseudomonadaceae</taxon>
        <taxon>Pseudomonas</taxon>
        <taxon>Pseudomonas syringae</taxon>
    </lineage>
</organism>